<dbReference type="AlphaFoldDB" id="A0A0E9WNY5"/>
<reference evidence="1" key="1">
    <citation type="submission" date="2014-11" db="EMBL/GenBank/DDBJ databases">
        <authorList>
            <person name="Amaro Gonzalez C."/>
        </authorList>
    </citation>
    <scope>NUCLEOTIDE SEQUENCE</scope>
</reference>
<reference evidence="1" key="2">
    <citation type="journal article" date="2015" name="Fish Shellfish Immunol.">
        <title>Early steps in the European eel (Anguilla anguilla)-Vibrio vulnificus interaction in the gills: Role of the RtxA13 toxin.</title>
        <authorList>
            <person name="Callol A."/>
            <person name="Pajuelo D."/>
            <person name="Ebbesson L."/>
            <person name="Teles M."/>
            <person name="MacKenzie S."/>
            <person name="Amaro C."/>
        </authorList>
    </citation>
    <scope>NUCLEOTIDE SEQUENCE</scope>
</reference>
<sequence>MHSDRTKAVWNMEKQRKQLQSNFLIKANIKIKDSQLSPIQSSVYLLARKYLKYRCLCTLTFKKFYLCYNLTVVSITSLRRIKGVNNLFQISWMSTHRGQWEMFNIWTQVK</sequence>
<organism evidence="1">
    <name type="scientific">Anguilla anguilla</name>
    <name type="common">European freshwater eel</name>
    <name type="synonym">Muraena anguilla</name>
    <dbReference type="NCBI Taxonomy" id="7936"/>
    <lineage>
        <taxon>Eukaryota</taxon>
        <taxon>Metazoa</taxon>
        <taxon>Chordata</taxon>
        <taxon>Craniata</taxon>
        <taxon>Vertebrata</taxon>
        <taxon>Euteleostomi</taxon>
        <taxon>Actinopterygii</taxon>
        <taxon>Neopterygii</taxon>
        <taxon>Teleostei</taxon>
        <taxon>Anguilliformes</taxon>
        <taxon>Anguillidae</taxon>
        <taxon>Anguilla</taxon>
    </lineage>
</organism>
<accession>A0A0E9WNY5</accession>
<evidence type="ECO:0000313" key="1">
    <source>
        <dbReference type="EMBL" id="JAH92139.1"/>
    </source>
</evidence>
<proteinExistence type="predicted"/>
<name>A0A0E9WNY5_ANGAN</name>
<protein>
    <submittedName>
        <fullName evidence="1">Uncharacterized protein</fullName>
    </submittedName>
</protein>
<dbReference type="EMBL" id="GBXM01016438">
    <property type="protein sequence ID" value="JAH92139.1"/>
    <property type="molecule type" value="Transcribed_RNA"/>
</dbReference>